<dbReference type="PROSITE" id="PS50084">
    <property type="entry name" value="KH_TYPE_1"/>
    <property type="match status" value="1"/>
</dbReference>
<gene>
    <name evidence="14" type="ORF">CANTADRAFT_5038</name>
</gene>
<dbReference type="AlphaFoldDB" id="A0A1E4SNH6"/>
<proteinExistence type="inferred from homology"/>
<dbReference type="GO" id="GO:0005774">
    <property type="term" value="C:vacuolar membrane"/>
    <property type="evidence" value="ECO:0007669"/>
    <property type="project" value="TreeGrafter"/>
</dbReference>
<feature type="region of interest" description="Disordered" evidence="12">
    <location>
        <begin position="69"/>
        <end position="100"/>
    </location>
</feature>
<dbReference type="GO" id="GO:0010508">
    <property type="term" value="P:positive regulation of autophagy"/>
    <property type="evidence" value="ECO:0007669"/>
    <property type="project" value="TreeGrafter"/>
</dbReference>
<dbReference type="GO" id="GO:0008380">
    <property type="term" value="P:RNA splicing"/>
    <property type="evidence" value="ECO:0007669"/>
    <property type="project" value="UniProtKB-KW"/>
</dbReference>
<organism evidence="14 15">
    <name type="scientific">Suhomyces tanzawaensis NRRL Y-17324</name>
    <dbReference type="NCBI Taxonomy" id="984487"/>
    <lineage>
        <taxon>Eukaryota</taxon>
        <taxon>Fungi</taxon>
        <taxon>Dikarya</taxon>
        <taxon>Ascomycota</taxon>
        <taxon>Saccharomycotina</taxon>
        <taxon>Pichiomycetes</taxon>
        <taxon>Debaryomycetaceae</taxon>
        <taxon>Suhomyces</taxon>
    </lineage>
</organism>
<feature type="compositionally biased region" description="Low complexity" evidence="12">
    <location>
        <begin position="1"/>
        <end position="17"/>
    </location>
</feature>
<evidence type="ECO:0000256" key="3">
    <source>
        <dbReference type="ARBA" id="ARBA00010382"/>
    </source>
</evidence>
<dbReference type="GO" id="GO:1904262">
    <property type="term" value="P:negative regulation of TORC1 signaling"/>
    <property type="evidence" value="ECO:0007669"/>
    <property type="project" value="TreeGrafter"/>
</dbReference>
<dbReference type="Pfam" id="PF06218">
    <property type="entry name" value="NPR2"/>
    <property type="match status" value="1"/>
</dbReference>
<evidence type="ECO:0000256" key="5">
    <source>
        <dbReference type="ARBA" id="ARBA00022664"/>
    </source>
</evidence>
<feature type="region of interest" description="Disordered" evidence="12">
    <location>
        <begin position="1"/>
        <end position="24"/>
    </location>
</feature>
<dbReference type="RefSeq" id="XP_020066185.1">
    <property type="nucleotide sequence ID" value="XM_020209820.1"/>
</dbReference>
<dbReference type="InterPro" id="IPR047086">
    <property type="entry name" value="SF1-HH_sf"/>
</dbReference>
<dbReference type="GO" id="GO:0008270">
    <property type="term" value="F:zinc ion binding"/>
    <property type="evidence" value="ECO:0007669"/>
    <property type="project" value="UniProtKB-KW"/>
</dbReference>
<keyword evidence="6 10" id="KW-0863">Zinc-finger</keyword>
<dbReference type="GeneID" id="30983956"/>
<dbReference type="Gene3D" id="6.10.140.1790">
    <property type="match status" value="1"/>
</dbReference>
<reference evidence="15" key="1">
    <citation type="submission" date="2016-05" db="EMBL/GenBank/DDBJ databases">
        <title>Comparative genomics of biotechnologically important yeasts.</title>
        <authorList>
            <consortium name="DOE Joint Genome Institute"/>
            <person name="Riley R."/>
            <person name="Haridas S."/>
            <person name="Wolfe K.H."/>
            <person name="Lopes M.R."/>
            <person name="Hittinger C.T."/>
            <person name="Goker M."/>
            <person name="Salamov A."/>
            <person name="Wisecaver J."/>
            <person name="Long T.M."/>
            <person name="Aerts A.L."/>
            <person name="Barry K."/>
            <person name="Choi C."/>
            <person name="Clum A."/>
            <person name="Coughlan A.Y."/>
            <person name="Deshpande S."/>
            <person name="Douglass A.P."/>
            <person name="Hanson S.J."/>
            <person name="Klenk H.-P."/>
            <person name="Labutti K."/>
            <person name="Lapidus A."/>
            <person name="Lindquist E."/>
            <person name="Lipzen A."/>
            <person name="Meier-Kolthoff J.P."/>
            <person name="Ohm R.A."/>
            <person name="Otillar R.P."/>
            <person name="Pangilinan J."/>
            <person name="Peng Y."/>
            <person name="Rokas A."/>
            <person name="Rosa C.A."/>
            <person name="Scheuner C."/>
            <person name="Sibirny A.A."/>
            <person name="Slot J.C."/>
            <person name="Stielow J.B."/>
            <person name="Sun H."/>
            <person name="Kurtzman C.P."/>
            <person name="Blackwell M."/>
            <person name="Grigoriev I.V."/>
            <person name="Jeffries T.W."/>
        </authorList>
    </citation>
    <scope>NUCLEOTIDE SEQUENCE [LARGE SCALE GENOMIC DNA]</scope>
    <source>
        <strain evidence="15">NRRL Y-17324</strain>
    </source>
</reference>
<feature type="region of interest" description="Disordered" evidence="12">
    <location>
        <begin position="896"/>
        <end position="922"/>
    </location>
</feature>
<feature type="domain" description="CCHC-type" evidence="13">
    <location>
        <begin position="298"/>
        <end position="312"/>
    </location>
</feature>
<dbReference type="InterPro" id="IPR032570">
    <property type="entry name" value="SF1-HH"/>
</dbReference>
<keyword evidence="6 10" id="KW-0479">Metal-binding</keyword>
<keyword evidence="15" id="KW-1185">Reference proteome</keyword>
<dbReference type="Proteomes" id="UP000094285">
    <property type="component" value="Unassembled WGS sequence"/>
</dbReference>
<evidence type="ECO:0000256" key="10">
    <source>
        <dbReference type="PROSITE-ProRule" id="PRU00047"/>
    </source>
</evidence>
<dbReference type="InterPro" id="IPR036612">
    <property type="entry name" value="KH_dom_type_1_sf"/>
</dbReference>
<evidence type="ECO:0000313" key="15">
    <source>
        <dbReference type="Proteomes" id="UP000094285"/>
    </source>
</evidence>
<dbReference type="SUPFAM" id="SSF57756">
    <property type="entry name" value="Retrovirus zinc finger-like domains"/>
    <property type="match status" value="1"/>
</dbReference>
<dbReference type="SMART" id="SM00322">
    <property type="entry name" value="KH"/>
    <property type="match status" value="1"/>
</dbReference>
<dbReference type="Pfam" id="PF00098">
    <property type="entry name" value="zf-CCHC"/>
    <property type="match status" value="1"/>
</dbReference>
<dbReference type="InterPro" id="IPR009348">
    <property type="entry name" value="NPR2-like"/>
</dbReference>
<evidence type="ECO:0000256" key="9">
    <source>
        <dbReference type="ARBA" id="ARBA00023242"/>
    </source>
</evidence>
<dbReference type="PANTHER" id="PTHR12991:SF10">
    <property type="entry name" value="GATOR COMPLEX PROTEIN NPRL2"/>
    <property type="match status" value="1"/>
</dbReference>
<evidence type="ECO:0000256" key="11">
    <source>
        <dbReference type="PROSITE-ProRule" id="PRU00117"/>
    </source>
</evidence>
<dbReference type="GO" id="GO:0003723">
    <property type="term" value="F:RNA binding"/>
    <property type="evidence" value="ECO:0007669"/>
    <property type="project" value="UniProtKB-UniRule"/>
</dbReference>
<dbReference type="GO" id="GO:0005096">
    <property type="term" value="F:GTPase activator activity"/>
    <property type="evidence" value="ECO:0007669"/>
    <property type="project" value="TreeGrafter"/>
</dbReference>
<dbReference type="OrthoDB" id="338854at2759"/>
<protein>
    <recommendedName>
        <fullName evidence="4">Branchpoint-bridging protein</fullName>
    </recommendedName>
</protein>
<feature type="region of interest" description="Disordered" evidence="12">
    <location>
        <begin position="700"/>
        <end position="724"/>
    </location>
</feature>
<dbReference type="Pfam" id="PF16275">
    <property type="entry name" value="SF1-HH"/>
    <property type="match status" value="1"/>
</dbReference>
<comment type="similarity">
    <text evidence="2">Belongs to the NPR2 family.</text>
</comment>
<keyword evidence="9" id="KW-0539">Nucleus</keyword>
<accession>A0A1E4SNH6</accession>
<evidence type="ECO:0000313" key="14">
    <source>
        <dbReference type="EMBL" id="ODV81063.1"/>
    </source>
</evidence>
<dbReference type="GO" id="GO:0006397">
    <property type="term" value="P:mRNA processing"/>
    <property type="evidence" value="ECO:0007669"/>
    <property type="project" value="UniProtKB-KW"/>
</dbReference>
<evidence type="ECO:0000256" key="8">
    <source>
        <dbReference type="ARBA" id="ARBA00023187"/>
    </source>
</evidence>
<comment type="subcellular location">
    <subcellularLocation>
        <location evidence="1">Nucleus</location>
    </subcellularLocation>
</comment>
<comment type="similarity">
    <text evidence="3">Belongs to the BBP/SF1 family.</text>
</comment>
<dbReference type="InterPro" id="IPR001878">
    <property type="entry name" value="Znf_CCHC"/>
</dbReference>
<feature type="compositionally biased region" description="Polar residues" evidence="12">
    <location>
        <begin position="700"/>
        <end position="720"/>
    </location>
</feature>
<sequence>MSTIGGTTAKGTKWAGKPSRYKSFGPGKFDTIITGHLTPEQIDAYQQLFRVEEISELLRVSHQKRRPILSLLPSGNTEENPNFKRDPSPPPKYDNYGNRTNTREYRTGLALEKERDYLVETAASNIKNYVPPSDYRKPTKTSEKIYIPIKDYPDINFVGLLLGPRGNTLRQLQEQSGARLAIRGKGSVKDGKSTAPSTEEEDSNSMTSFVNPALASNSDDLHVLISSDTQLKIAKAIKLTNEVIEKAISSPVGQNELKRGQLRELAVLNGTLRETKPYDPEAAQSRQRRGLDVASIVCKVCGNVGHFARDCKFRGQPGLVPNEGGLRRNFEDTYVPQSEPEVLPPWKKARTDAPLPPWQASGGTIPPRPPSISASNQDFGVPPLTSLFNFDTVKNYIIPKPQLCNKLISFKIDKFKVIGYPVNIENPNYSRNSFNFNFCFVFPYEFGDVTPYEMAIGRMGKIKLDKSNSFFKDANFMRSQSIPKSIVTKPMSEVFSIDPNFLNSGTYDNSPTTNRPFGAGESSLNTSVIDNTPGYSRTKKITLSSIDSLIQQIYQDLNNYSECCIPLDSANSVDIKLFPILPPPINIKAYQVPISSVKLTSLVDVNWDPTMLKILPYIDGINSIRKISELADANYLLVKQCIQHLMHYRCIEISDIFQFSNIYAPTNHIGDFLRSNGIMAEECQAYVITNSRPLDSALQTPNYATTPASSHAPNTATVSPAPSGRRYNPMNQFVSGGKSSVSPLTKAGYLSKSPKTPSSGVDDTAVAVPFKSTLFYLYRSLNQGQTVKEWYVQHRKLLENVDIRRFIHFGILRGIIYRVHSYPVLNSVVRAVENEDQNEYELIEEKIRGKRKGRRSSLKIVGEGNDGLLKTRVNERVLKTDRRKVSFGYAKETLETPEPSVRLDNSETSDSGGSSDDERWVNVPSRHGTATTFSSDPKQYVANEEAVSLQLDEESMDSDEQEAHQETIDLIKLLKGFQHYDSICTELRKSRKEVEALIDGLGSYSVVNG</sequence>
<dbReference type="GO" id="GO:1990130">
    <property type="term" value="C:GATOR1 complex"/>
    <property type="evidence" value="ECO:0007669"/>
    <property type="project" value="TreeGrafter"/>
</dbReference>
<keyword evidence="7" id="KW-0862">Zinc</keyword>
<evidence type="ECO:0000256" key="4">
    <source>
        <dbReference type="ARBA" id="ARBA00017984"/>
    </source>
</evidence>
<evidence type="ECO:0000259" key="13">
    <source>
        <dbReference type="PROSITE" id="PS50158"/>
    </source>
</evidence>
<dbReference type="InterPro" id="IPR004087">
    <property type="entry name" value="KH_dom"/>
</dbReference>
<dbReference type="PROSITE" id="PS50158">
    <property type="entry name" value="ZF_CCHC"/>
    <property type="match status" value="1"/>
</dbReference>
<dbReference type="Pfam" id="PF22675">
    <property type="entry name" value="KH-I_KHDC4-BBP"/>
    <property type="match status" value="1"/>
</dbReference>
<evidence type="ECO:0000256" key="6">
    <source>
        <dbReference type="ARBA" id="ARBA00022771"/>
    </source>
</evidence>
<dbReference type="InterPro" id="IPR055256">
    <property type="entry name" value="KH_1_KHDC4/BBP-like"/>
</dbReference>
<dbReference type="CDD" id="cd02395">
    <property type="entry name" value="KH-I_BBP"/>
    <property type="match status" value="1"/>
</dbReference>
<dbReference type="PANTHER" id="PTHR12991">
    <property type="entry name" value="NITROGEN PERMEASE REGULATOR 2/TUMOR SUPPRESSOR CANDIDATE 4"/>
    <property type="match status" value="1"/>
</dbReference>
<dbReference type="EMBL" id="KV453910">
    <property type="protein sequence ID" value="ODV81063.1"/>
    <property type="molecule type" value="Genomic_DNA"/>
</dbReference>
<dbReference type="SUPFAM" id="SSF54791">
    <property type="entry name" value="Eukaryotic type KH-domain (KH-domain type I)"/>
    <property type="match status" value="1"/>
</dbReference>
<dbReference type="InterPro" id="IPR036875">
    <property type="entry name" value="Znf_CCHC_sf"/>
</dbReference>
<name>A0A1E4SNH6_9ASCO</name>
<keyword evidence="5" id="KW-0507">mRNA processing</keyword>
<dbReference type="GO" id="GO:0005634">
    <property type="term" value="C:nucleus"/>
    <property type="evidence" value="ECO:0007669"/>
    <property type="project" value="UniProtKB-SubCell"/>
</dbReference>
<evidence type="ECO:0000256" key="2">
    <source>
        <dbReference type="ARBA" id="ARBA00008433"/>
    </source>
</evidence>
<keyword evidence="11" id="KW-0694">RNA-binding</keyword>
<feature type="region of interest" description="Disordered" evidence="12">
    <location>
        <begin position="183"/>
        <end position="211"/>
    </location>
</feature>
<evidence type="ECO:0000256" key="1">
    <source>
        <dbReference type="ARBA" id="ARBA00004123"/>
    </source>
</evidence>
<evidence type="ECO:0000256" key="12">
    <source>
        <dbReference type="SAM" id="MobiDB-lite"/>
    </source>
</evidence>
<keyword evidence="8" id="KW-0508">mRNA splicing</keyword>
<dbReference type="Gene3D" id="3.30.1370.10">
    <property type="entry name" value="K Homology domain, type 1"/>
    <property type="match status" value="1"/>
</dbReference>
<dbReference type="STRING" id="984487.A0A1E4SNH6"/>
<evidence type="ECO:0000256" key="7">
    <source>
        <dbReference type="ARBA" id="ARBA00022833"/>
    </source>
</evidence>